<dbReference type="GO" id="GO:0005737">
    <property type="term" value="C:cytoplasm"/>
    <property type="evidence" value="ECO:0007669"/>
    <property type="project" value="TreeGrafter"/>
</dbReference>
<dbReference type="EMBL" id="CAJVPQ010000636">
    <property type="protein sequence ID" value="CAG8498423.1"/>
    <property type="molecule type" value="Genomic_DNA"/>
</dbReference>
<reference evidence="1" key="1">
    <citation type="submission" date="2021-06" db="EMBL/GenBank/DDBJ databases">
        <authorList>
            <person name="Kallberg Y."/>
            <person name="Tangrot J."/>
            <person name="Rosling A."/>
        </authorList>
    </citation>
    <scope>NUCLEOTIDE SEQUENCE</scope>
    <source>
        <strain evidence="1">UK204</strain>
    </source>
</reference>
<name>A0A9N8ZKC2_9GLOM</name>
<dbReference type="PANTHER" id="PTHR28086:SF1">
    <property type="entry name" value="CU(2+) SUPPRESSING AND BLEOMYCIN SENSITIVE PROTEIN 1"/>
    <property type="match status" value="1"/>
</dbReference>
<dbReference type="InterPro" id="IPR018810">
    <property type="entry name" value="UPF0662"/>
</dbReference>
<proteinExistence type="predicted"/>
<dbReference type="OrthoDB" id="2011986at2759"/>
<dbReference type="Proteomes" id="UP000789570">
    <property type="component" value="Unassembled WGS sequence"/>
</dbReference>
<dbReference type="Pfam" id="PF10303">
    <property type="entry name" value="DUF2408"/>
    <property type="match status" value="2"/>
</dbReference>
<accession>A0A9N8ZKC2</accession>
<keyword evidence="2" id="KW-1185">Reference proteome</keyword>
<comment type="caution">
    <text evidence="1">The sequence shown here is derived from an EMBL/GenBank/DDBJ whole genome shotgun (WGS) entry which is preliminary data.</text>
</comment>
<protein>
    <submittedName>
        <fullName evidence="1">28_t:CDS:1</fullName>
    </submittedName>
</protein>
<gene>
    <name evidence="1" type="ORF">FCALED_LOCUS3577</name>
</gene>
<organism evidence="1 2">
    <name type="scientific">Funneliformis caledonium</name>
    <dbReference type="NCBI Taxonomy" id="1117310"/>
    <lineage>
        <taxon>Eukaryota</taxon>
        <taxon>Fungi</taxon>
        <taxon>Fungi incertae sedis</taxon>
        <taxon>Mucoromycota</taxon>
        <taxon>Glomeromycotina</taxon>
        <taxon>Glomeromycetes</taxon>
        <taxon>Glomerales</taxon>
        <taxon>Glomeraceae</taxon>
        <taxon>Funneliformis</taxon>
    </lineage>
</organism>
<evidence type="ECO:0000313" key="1">
    <source>
        <dbReference type="EMBL" id="CAG8498423.1"/>
    </source>
</evidence>
<dbReference type="PANTHER" id="PTHR28086">
    <property type="entry name" value="UPF0662 PROTEIN YPL260W"/>
    <property type="match status" value="1"/>
</dbReference>
<dbReference type="AlphaFoldDB" id="A0A9N8ZKC2"/>
<sequence>MTNRVPDEELSILEAIIGIRNRLHALKKDRQTYIKSSTVTEIYDEVTEHVKKLNEIREQATESPTSDNRVNVVLDDVFQLLSLFFMAIGKNNESPATYAQLATIKQCLDHLNESGVYTLDELTPYQNRLIEMSKIIKNDEENNAIAEPHLKLLKKKLKSCETVLSLLLESGSNLSDELTPIHHRLVEIKRELGAIGSRSNLDNTPSFQISEVRPYQDELRSIDSKRVGGSFLAPDGSIPPGQAQVIGLLEECYECAHDLIASQDDVAGTLKPIYHRLIELKSLLEQLTLTHRWTSRETDMWAFQLQLNEIDHMRKNGKFYDNEGNVPEGQTVLLHLLRKCYRLLYKILSSSEPIAEPLMPIHNQLLTVRRFLIEVKKFGGPFTARELYPYQMKLASIDNMRVDGKFLDEDGSIPEGQGIVMALLNECYDILFELKPDVVDDN</sequence>
<dbReference type="GO" id="GO:0005634">
    <property type="term" value="C:nucleus"/>
    <property type="evidence" value="ECO:0007669"/>
    <property type="project" value="TreeGrafter"/>
</dbReference>
<evidence type="ECO:0000313" key="2">
    <source>
        <dbReference type="Proteomes" id="UP000789570"/>
    </source>
</evidence>